<keyword evidence="8 10" id="KW-0687">Ribonucleoprotein</keyword>
<keyword evidence="6 10" id="KW-0733">Signal recognition particle</keyword>
<dbReference type="PIRSF" id="PIRSF038995">
    <property type="entry name" value="SRP68"/>
    <property type="match status" value="1"/>
</dbReference>
<dbReference type="Proteomes" id="UP000695000">
    <property type="component" value="Unplaced"/>
</dbReference>
<dbReference type="PANTHER" id="PTHR12860:SF0">
    <property type="entry name" value="SIGNAL RECOGNITION PARTICLE SUBUNIT SRP68"/>
    <property type="match status" value="1"/>
</dbReference>
<accession>A0ABM1M7H6</accession>
<evidence type="ECO:0000313" key="12">
    <source>
        <dbReference type="Proteomes" id="UP000695000"/>
    </source>
</evidence>
<dbReference type="InterPro" id="IPR038253">
    <property type="entry name" value="SRP68_N_sf"/>
</dbReference>
<dbReference type="InterPro" id="IPR026258">
    <property type="entry name" value="SRP68"/>
</dbReference>
<dbReference type="InterPro" id="IPR034652">
    <property type="entry name" value="SRP68-RBD"/>
</dbReference>
<dbReference type="PANTHER" id="PTHR12860">
    <property type="entry name" value="SIGNAL RECOGNITION PARTICLE 68 KDA PROTEIN"/>
    <property type="match status" value="1"/>
</dbReference>
<dbReference type="CDD" id="cd15481">
    <property type="entry name" value="SRP68-RBD"/>
    <property type="match status" value="1"/>
</dbReference>
<keyword evidence="7" id="KW-0539">Nucleus</keyword>
<comment type="similarity">
    <text evidence="3 10">Belongs to the SRP68 family.</text>
</comment>
<evidence type="ECO:0000256" key="7">
    <source>
        <dbReference type="ARBA" id="ARBA00023242"/>
    </source>
</evidence>
<protein>
    <recommendedName>
        <fullName evidence="9 10">Signal recognition particle subunit SRP68</fullName>
        <shortName evidence="10">SRP68</shortName>
    </recommendedName>
</protein>
<organism evidence="12 13">
    <name type="scientific">Nicrophorus vespilloides</name>
    <name type="common">Boreal carrion beetle</name>
    <dbReference type="NCBI Taxonomy" id="110193"/>
    <lineage>
        <taxon>Eukaryota</taxon>
        <taxon>Metazoa</taxon>
        <taxon>Ecdysozoa</taxon>
        <taxon>Arthropoda</taxon>
        <taxon>Hexapoda</taxon>
        <taxon>Insecta</taxon>
        <taxon>Pterygota</taxon>
        <taxon>Neoptera</taxon>
        <taxon>Endopterygota</taxon>
        <taxon>Coleoptera</taxon>
        <taxon>Polyphaga</taxon>
        <taxon>Staphyliniformia</taxon>
        <taxon>Silphidae</taxon>
        <taxon>Nicrophorinae</taxon>
        <taxon>Nicrophorus</taxon>
    </lineage>
</organism>
<evidence type="ECO:0000256" key="10">
    <source>
        <dbReference type="PIRNR" id="PIRNR038995"/>
    </source>
</evidence>
<evidence type="ECO:0000256" key="5">
    <source>
        <dbReference type="ARBA" id="ARBA00022884"/>
    </source>
</evidence>
<dbReference type="RefSeq" id="XP_017770526.1">
    <property type="nucleotide sequence ID" value="XM_017915037.1"/>
</dbReference>
<keyword evidence="4 10" id="KW-0963">Cytoplasm</keyword>
<comment type="function">
    <text evidence="10">Component of the signal recognition particle (SRP) complex, a ribonucleoprotein complex that mediates the cotranslational targeting of secretory and membrane proteins to the endoplasmic reticulum (ER). The SRP complex interacts with the signal sequence in nascent secretory and membrane proteins and directs them to the membrane of the ER.</text>
</comment>
<name>A0ABM1M7H6_NICVS</name>
<reference evidence="13" key="1">
    <citation type="submission" date="2025-08" db="UniProtKB">
        <authorList>
            <consortium name="RefSeq"/>
        </authorList>
    </citation>
    <scope>IDENTIFICATION</scope>
    <source>
        <tissue evidence="13">Whole Larva</tissue>
    </source>
</reference>
<evidence type="ECO:0000256" key="1">
    <source>
        <dbReference type="ARBA" id="ARBA00004496"/>
    </source>
</evidence>
<dbReference type="Gene3D" id="1.10.3450.40">
    <property type="entry name" value="Signal recognition particle, SRP68 subunit, RNA-binding domain"/>
    <property type="match status" value="1"/>
</dbReference>
<evidence type="ECO:0000256" key="9">
    <source>
        <dbReference type="ARBA" id="ARBA00029498"/>
    </source>
</evidence>
<sequence>MVLKEQDQNIMEQETEIKDDIEPTKPFTLEILKVIKDSHQQHGLRHGDYQRYRGYCSRRIARLRKVLKLPQGDRRHFKRKDVTEVHVTNPKIDDKCLQLPLMMAERNWAYAMQLRQESNTEPRKKFHFIQKLRKACVYSEQLEELCKFDRCDARTKLEAQAYVAWMHGTLHFELQLWPKATENLKKAQVIYEKLSSALPEDEQALYMKRVEEIKPSLRYCAYNIGDQKIDLLELRSQGILENYETLVTQTKEKTAAVLHEVSWFGIKVPIRMDRVRLFMVSIEKLDESLAHADTVQAKIKILEDMLMDLRDVIAEVRKVVTENKEQLLLSYLLSIRIDRTVQRNLLLIKQTKKPQDVCRLLDIILQQLNEVMQFEQLQGDKKAETQYNDQVLAYRALRAFYMAKTHALFRRWKEAAVTFNICEERAREVKGKKFIAILQELLDNLVTNSQVEKAVAHANVVLEKCEEEAAPVPQKAYKSKKPLIERLDEFREDPQLLTKNPNVVTIPCPMEPVAPKPLFYDLALNYVQMPEELQDKIDGGKKDQSKQQSGISGFVKGLWGWGK</sequence>
<gene>
    <name evidence="13" type="primary">LOC108558201</name>
</gene>
<evidence type="ECO:0000256" key="3">
    <source>
        <dbReference type="ARBA" id="ARBA00009352"/>
    </source>
</evidence>
<keyword evidence="12" id="KW-1185">Reference proteome</keyword>
<evidence type="ECO:0000256" key="4">
    <source>
        <dbReference type="ARBA" id="ARBA00022490"/>
    </source>
</evidence>
<keyword evidence="11" id="KW-0175">Coiled coil</keyword>
<evidence type="ECO:0000256" key="8">
    <source>
        <dbReference type="ARBA" id="ARBA00023274"/>
    </source>
</evidence>
<comment type="subcellular location">
    <subcellularLocation>
        <location evidence="1 10">Cytoplasm</location>
    </subcellularLocation>
    <subcellularLocation>
        <location evidence="2">Nucleus</location>
        <location evidence="2">Nucleolus</location>
    </subcellularLocation>
</comment>
<evidence type="ECO:0000256" key="6">
    <source>
        <dbReference type="ARBA" id="ARBA00023135"/>
    </source>
</evidence>
<evidence type="ECO:0000313" key="13">
    <source>
        <dbReference type="RefSeq" id="XP_017770526.1"/>
    </source>
</evidence>
<proteinExistence type="inferred from homology"/>
<dbReference type="GeneID" id="108558201"/>
<dbReference type="Pfam" id="PF16969">
    <property type="entry name" value="SRP68"/>
    <property type="match status" value="1"/>
</dbReference>
<evidence type="ECO:0000256" key="11">
    <source>
        <dbReference type="SAM" id="Coils"/>
    </source>
</evidence>
<evidence type="ECO:0000256" key="2">
    <source>
        <dbReference type="ARBA" id="ARBA00004604"/>
    </source>
</evidence>
<feature type="coiled-coil region" evidence="11">
    <location>
        <begin position="292"/>
        <end position="319"/>
    </location>
</feature>
<keyword evidence="5 10" id="KW-0694">RNA-binding</keyword>